<keyword evidence="1" id="KW-0812">Transmembrane</keyword>
<evidence type="ECO:0000256" key="1">
    <source>
        <dbReference type="SAM" id="Phobius"/>
    </source>
</evidence>
<proteinExistence type="predicted"/>
<reference evidence="2 3" key="1">
    <citation type="submission" date="2019-03" db="EMBL/GenBank/DDBJ databases">
        <title>Arenimonas daejeonensis sp. nov., isolated from compost.</title>
        <authorList>
            <person name="Jeon C.O."/>
        </authorList>
    </citation>
    <scope>NUCLEOTIDE SEQUENCE [LARGE SCALE GENOMIC DNA]</scope>
    <source>
        <strain evidence="2 3">R29</strain>
    </source>
</reference>
<evidence type="ECO:0000313" key="2">
    <source>
        <dbReference type="EMBL" id="TNJ32977.1"/>
    </source>
</evidence>
<organism evidence="2 3">
    <name type="scientific">Arenimonas terrae</name>
    <dbReference type="NCBI Taxonomy" id="2546226"/>
    <lineage>
        <taxon>Bacteria</taxon>
        <taxon>Pseudomonadati</taxon>
        <taxon>Pseudomonadota</taxon>
        <taxon>Gammaproteobacteria</taxon>
        <taxon>Lysobacterales</taxon>
        <taxon>Lysobacteraceae</taxon>
        <taxon>Arenimonas</taxon>
    </lineage>
</organism>
<evidence type="ECO:0000313" key="3">
    <source>
        <dbReference type="Proteomes" id="UP000305760"/>
    </source>
</evidence>
<dbReference type="Proteomes" id="UP000305760">
    <property type="component" value="Unassembled WGS sequence"/>
</dbReference>
<gene>
    <name evidence="2" type="ORF">E1B00_11715</name>
</gene>
<keyword evidence="3" id="KW-1185">Reference proteome</keyword>
<keyword evidence="1" id="KW-1133">Transmembrane helix</keyword>
<feature type="transmembrane region" description="Helical" evidence="1">
    <location>
        <begin position="7"/>
        <end position="26"/>
    </location>
</feature>
<dbReference type="AlphaFoldDB" id="A0A5C4RR08"/>
<feature type="transmembrane region" description="Helical" evidence="1">
    <location>
        <begin position="46"/>
        <end position="67"/>
    </location>
</feature>
<comment type="caution">
    <text evidence="2">The sequence shown here is derived from an EMBL/GenBank/DDBJ whole genome shotgun (WGS) entry which is preliminary data.</text>
</comment>
<dbReference type="EMBL" id="SMDR01000003">
    <property type="protein sequence ID" value="TNJ32977.1"/>
    <property type="molecule type" value="Genomic_DNA"/>
</dbReference>
<accession>A0A5C4RR08</accession>
<keyword evidence="1" id="KW-0472">Membrane</keyword>
<protein>
    <submittedName>
        <fullName evidence="2">Uncharacterized protein</fullName>
    </submittedName>
</protein>
<dbReference type="OrthoDB" id="9964894at2"/>
<name>A0A5C4RR08_9GAMM</name>
<dbReference type="RefSeq" id="WP_139449018.1">
    <property type="nucleotide sequence ID" value="NZ_SMDR01000003.1"/>
</dbReference>
<sequence length="84" mass="9063">MSPALRKLLAILGGLLIAAGITWYPWTYWDHFTGSASSVYGMSAVVWAPAALIIGLVAGTSFAVVVWPRRPRRGPAPPKDHFEA</sequence>